<dbReference type="RefSeq" id="WP_076529552.1">
    <property type="nucleotide sequence ID" value="NZ_BMEH01000002.1"/>
</dbReference>
<dbReference type="InterPro" id="IPR045524">
    <property type="entry name" value="DUF6473"/>
</dbReference>
<reference evidence="2 3" key="1">
    <citation type="submission" date="2017-01" db="EMBL/GenBank/DDBJ databases">
        <authorList>
            <person name="Mah S.A."/>
            <person name="Swanson W.J."/>
            <person name="Moy G.W."/>
            <person name="Vacquier V.D."/>
        </authorList>
    </citation>
    <scope>NUCLEOTIDE SEQUENCE [LARGE SCALE GENOMIC DNA]</scope>
    <source>
        <strain evidence="2 3">DSM 26375</strain>
    </source>
</reference>
<dbReference type="AlphaFoldDB" id="A0A1N7M2C6"/>
<dbReference type="Proteomes" id="UP000186141">
    <property type="component" value="Unassembled WGS sequence"/>
</dbReference>
<evidence type="ECO:0000313" key="2">
    <source>
        <dbReference type="EMBL" id="SIS80203.1"/>
    </source>
</evidence>
<gene>
    <name evidence="2" type="ORF">SAMN05421774_102358</name>
</gene>
<protein>
    <recommendedName>
        <fullName evidence="1">DUF6473 domain-containing protein</fullName>
    </recommendedName>
</protein>
<name>A0A1N7M2C6_9RHOB</name>
<organism evidence="2 3">
    <name type="scientific">Gemmobacter megaterium</name>
    <dbReference type="NCBI Taxonomy" id="1086013"/>
    <lineage>
        <taxon>Bacteria</taxon>
        <taxon>Pseudomonadati</taxon>
        <taxon>Pseudomonadota</taxon>
        <taxon>Alphaproteobacteria</taxon>
        <taxon>Rhodobacterales</taxon>
        <taxon>Paracoccaceae</taxon>
        <taxon>Gemmobacter</taxon>
    </lineage>
</organism>
<evidence type="ECO:0000259" key="1">
    <source>
        <dbReference type="Pfam" id="PF20078"/>
    </source>
</evidence>
<dbReference type="EMBL" id="FTOT01000002">
    <property type="protein sequence ID" value="SIS80203.1"/>
    <property type="molecule type" value="Genomic_DNA"/>
</dbReference>
<evidence type="ECO:0000313" key="3">
    <source>
        <dbReference type="Proteomes" id="UP000186141"/>
    </source>
</evidence>
<dbReference type="OrthoDB" id="7838347at2"/>
<keyword evidence="3" id="KW-1185">Reference proteome</keyword>
<sequence length="281" mass="30935">MTYEMPGAGALDYFPCRYGQSRLVFRGPWRAARAPYAVAIGGEETYGRFVAAPWPQQLERATGRMVLNLGVPHAGPDAWLNEPDLLRMAKAAEMRILQVPGAVNLSNPLYTVHPRRNDRFLCASPRLQRMFPDVDFMDFAFTRHMIRALAARGAQRFAEVAKVLGDAWLGRMTELLEALGPGTLLLWLGERGPPLPGERLQLTPGAPLLVDRMMVQAVRPRVLGLVEVALPEFIGDTEGMEFGPMEEVAARALPGPAAHRRVAQALVPWLARQQGAPKGAL</sequence>
<feature type="domain" description="DUF6473" evidence="1">
    <location>
        <begin position="1"/>
        <end position="272"/>
    </location>
</feature>
<dbReference type="STRING" id="1086013.SAMN05421774_102358"/>
<accession>A0A1N7M2C6</accession>
<dbReference type="Pfam" id="PF20078">
    <property type="entry name" value="DUF6473"/>
    <property type="match status" value="1"/>
</dbReference>
<proteinExistence type="predicted"/>